<keyword evidence="5 12" id="KW-0436">Ligase</keyword>
<protein>
    <recommendedName>
        <fullName evidence="12">Serine--tRNA ligase</fullName>
        <ecNumber evidence="12">6.1.1.11</ecNumber>
    </recommendedName>
    <alternativeName>
        <fullName evidence="12">Seryl-tRNA synthetase</fullName>
        <shortName evidence="12">SerRS</shortName>
    </alternativeName>
    <alternativeName>
        <fullName evidence="12">Seryl-tRNA(Ser/Sec) synthetase</fullName>
    </alternativeName>
</protein>
<evidence type="ECO:0000313" key="17">
    <source>
        <dbReference type="EMBL" id="GEM89277.1"/>
    </source>
</evidence>
<name>A0A511RJL5_9DEIN</name>
<dbReference type="InterPro" id="IPR002314">
    <property type="entry name" value="aa-tRNA-synt_IIb"/>
</dbReference>
<evidence type="ECO:0000313" key="18">
    <source>
        <dbReference type="Proteomes" id="UP000321827"/>
    </source>
</evidence>
<dbReference type="GO" id="GO:0016260">
    <property type="term" value="P:selenocysteine biosynthetic process"/>
    <property type="evidence" value="ECO:0007669"/>
    <property type="project" value="UniProtKB-UniRule"/>
</dbReference>
<evidence type="ECO:0000256" key="7">
    <source>
        <dbReference type="ARBA" id="ARBA00022840"/>
    </source>
</evidence>
<dbReference type="OrthoDB" id="9804647at2"/>
<evidence type="ECO:0000256" key="3">
    <source>
        <dbReference type="ARBA" id="ARBA00010728"/>
    </source>
</evidence>
<comment type="domain">
    <text evidence="12">Consists of two distinct domains, a catalytic core and a N-terminal extension that is involved in tRNA binding.</text>
</comment>
<dbReference type="InterPro" id="IPR042103">
    <property type="entry name" value="SerRS_1_N_sf"/>
</dbReference>
<dbReference type="Proteomes" id="UP000321827">
    <property type="component" value="Unassembled WGS sequence"/>
</dbReference>
<dbReference type="InterPro" id="IPR010978">
    <property type="entry name" value="tRNA-bd_arm"/>
</dbReference>
<comment type="catalytic activity">
    <reaction evidence="10 12">
        <text>tRNA(Sec) + L-serine + ATP = L-seryl-tRNA(Sec) + AMP + diphosphate + H(+)</text>
        <dbReference type="Rhea" id="RHEA:42580"/>
        <dbReference type="Rhea" id="RHEA-COMP:9742"/>
        <dbReference type="Rhea" id="RHEA-COMP:10128"/>
        <dbReference type="ChEBI" id="CHEBI:15378"/>
        <dbReference type="ChEBI" id="CHEBI:30616"/>
        <dbReference type="ChEBI" id="CHEBI:33019"/>
        <dbReference type="ChEBI" id="CHEBI:33384"/>
        <dbReference type="ChEBI" id="CHEBI:78442"/>
        <dbReference type="ChEBI" id="CHEBI:78533"/>
        <dbReference type="ChEBI" id="CHEBI:456215"/>
        <dbReference type="EC" id="6.1.1.11"/>
    </reaction>
</comment>
<dbReference type="GO" id="GO:0004828">
    <property type="term" value="F:serine-tRNA ligase activity"/>
    <property type="evidence" value="ECO:0007669"/>
    <property type="project" value="UniProtKB-UniRule"/>
</dbReference>
<reference evidence="17 18" key="1">
    <citation type="submission" date="2019-07" db="EMBL/GenBank/DDBJ databases">
        <title>Whole genome shotgun sequence of Oceanithermus desulfurans NBRC 100063.</title>
        <authorList>
            <person name="Hosoyama A."/>
            <person name="Uohara A."/>
            <person name="Ohji S."/>
            <person name="Ichikawa N."/>
        </authorList>
    </citation>
    <scope>NUCLEOTIDE SEQUENCE [LARGE SCALE GENOMIC DNA]</scope>
    <source>
        <strain evidence="17 18">NBRC 100063</strain>
    </source>
</reference>
<organism evidence="17 18">
    <name type="scientific">Oceanithermus desulfurans NBRC 100063</name>
    <dbReference type="NCBI Taxonomy" id="1227550"/>
    <lineage>
        <taxon>Bacteria</taxon>
        <taxon>Thermotogati</taxon>
        <taxon>Deinococcota</taxon>
        <taxon>Deinococci</taxon>
        <taxon>Thermales</taxon>
        <taxon>Thermaceae</taxon>
        <taxon>Oceanithermus</taxon>
    </lineage>
</organism>
<sequence>MLDLRFIREHPERVKEGIRKKRELDALPLVDELLELDRRRRELLAEIETLRAQQKKLAKAVGRAKAGGEDAGALLEKSSELAEYLKRLEAEEKQLSARIEEILPQIPNLPHPSVPEGESEADNVVVKEWGEKPAFDFEPRPHWELAERLGVVDFERGAKISGSGFPFFLGRGARLVRALENFFLDFHTARGFTEVRPPLLVREQAAFGTGQIPDKEGMMYQVSGGYYLIPTSEVPVTNLHAGEILEAAVLPLKYTAYTPNFRVEAGSYGKDVRGLNRLHQFDKVEMVVFSHPDESYDWLERLTRQAEELLEALGLPYRRLLMCTADMGFTQAKKYDLEVWSAGQQKWLEVSSISNMEDYQARRMKTRFREPGGKPRLVHTLNGSGLAFPRVLAALMENYQTPEGDFTLPEALAPYLG</sequence>
<evidence type="ECO:0000256" key="15">
    <source>
        <dbReference type="SAM" id="Coils"/>
    </source>
</evidence>
<dbReference type="InterPro" id="IPR033729">
    <property type="entry name" value="SerRS_core"/>
</dbReference>
<evidence type="ECO:0000256" key="2">
    <source>
        <dbReference type="ARBA" id="ARBA00005045"/>
    </source>
</evidence>
<dbReference type="EMBL" id="BJXN01000004">
    <property type="protein sequence ID" value="GEM89277.1"/>
    <property type="molecule type" value="Genomic_DNA"/>
</dbReference>
<dbReference type="AlphaFoldDB" id="A0A511RJL5"/>
<evidence type="ECO:0000256" key="11">
    <source>
        <dbReference type="ARBA" id="ARBA00048823"/>
    </source>
</evidence>
<keyword evidence="6 12" id="KW-0547">Nucleotide-binding</keyword>
<evidence type="ECO:0000256" key="12">
    <source>
        <dbReference type="HAMAP-Rule" id="MF_00176"/>
    </source>
</evidence>
<dbReference type="GO" id="GO:0006434">
    <property type="term" value="P:seryl-tRNA aminoacylation"/>
    <property type="evidence" value="ECO:0007669"/>
    <property type="project" value="UniProtKB-UniRule"/>
</dbReference>
<evidence type="ECO:0000256" key="6">
    <source>
        <dbReference type="ARBA" id="ARBA00022741"/>
    </source>
</evidence>
<dbReference type="Pfam" id="PF02403">
    <property type="entry name" value="Seryl_tRNA_N"/>
    <property type="match status" value="1"/>
</dbReference>
<dbReference type="PANTHER" id="PTHR43697:SF1">
    <property type="entry name" value="SERINE--TRNA LIGASE"/>
    <property type="match status" value="1"/>
</dbReference>
<evidence type="ECO:0000256" key="13">
    <source>
        <dbReference type="PIRSR" id="PIRSR001529-1"/>
    </source>
</evidence>
<dbReference type="SUPFAM" id="SSF46589">
    <property type="entry name" value="tRNA-binding arm"/>
    <property type="match status" value="1"/>
</dbReference>
<comment type="subcellular location">
    <subcellularLocation>
        <location evidence="1 12">Cytoplasm</location>
    </subcellularLocation>
</comment>
<comment type="catalytic activity">
    <reaction evidence="11 12">
        <text>tRNA(Ser) + L-serine + ATP = L-seryl-tRNA(Ser) + AMP + diphosphate + H(+)</text>
        <dbReference type="Rhea" id="RHEA:12292"/>
        <dbReference type="Rhea" id="RHEA-COMP:9669"/>
        <dbReference type="Rhea" id="RHEA-COMP:9703"/>
        <dbReference type="ChEBI" id="CHEBI:15378"/>
        <dbReference type="ChEBI" id="CHEBI:30616"/>
        <dbReference type="ChEBI" id="CHEBI:33019"/>
        <dbReference type="ChEBI" id="CHEBI:33384"/>
        <dbReference type="ChEBI" id="CHEBI:78442"/>
        <dbReference type="ChEBI" id="CHEBI:78533"/>
        <dbReference type="ChEBI" id="CHEBI:456215"/>
        <dbReference type="EC" id="6.1.1.11"/>
    </reaction>
</comment>
<dbReference type="GO" id="GO:0005737">
    <property type="term" value="C:cytoplasm"/>
    <property type="evidence" value="ECO:0007669"/>
    <property type="project" value="UniProtKB-SubCell"/>
</dbReference>
<comment type="subunit">
    <text evidence="12">Homodimer. The tRNA molecule binds across the dimer.</text>
</comment>
<dbReference type="PROSITE" id="PS50862">
    <property type="entry name" value="AA_TRNA_LIGASE_II"/>
    <property type="match status" value="1"/>
</dbReference>
<feature type="coiled-coil region" evidence="15">
    <location>
        <begin position="33"/>
        <end position="101"/>
    </location>
</feature>
<feature type="binding site" evidence="12 14">
    <location>
        <begin position="349"/>
        <end position="352"/>
    </location>
    <ligand>
        <name>ATP</name>
        <dbReference type="ChEBI" id="CHEBI:30616"/>
    </ligand>
</feature>
<evidence type="ECO:0000256" key="4">
    <source>
        <dbReference type="ARBA" id="ARBA00022490"/>
    </source>
</evidence>
<dbReference type="InterPro" id="IPR045864">
    <property type="entry name" value="aa-tRNA-synth_II/BPL/LPL"/>
</dbReference>
<dbReference type="InterPro" id="IPR002317">
    <property type="entry name" value="Ser-tRNA-ligase_type_1"/>
</dbReference>
<comment type="function">
    <text evidence="12">Catalyzes the attachment of serine to tRNA(Ser). Is also able to aminoacylate tRNA(Sec) with serine, to form the misacylated tRNA L-seryl-tRNA(Sec), which will be further converted into selenocysteinyl-tRNA(Sec).</text>
</comment>
<dbReference type="InterPro" id="IPR015866">
    <property type="entry name" value="Ser-tRNA-synth_1_N"/>
</dbReference>
<dbReference type="Gene3D" id="3.30.930.10">
    <property type="entry name" value="Bira Bifunctional Protein, Domain 2"/>
    <property type="match status" value="1"/>
</dbReference>
<evidence type="ECO:0000259" key="16">
    <source>
        <dbReference type="PROSITE" id="PS50862"/>
    </source>
</evidence>
<evidence type="ECO:0000256" key="8">
    <source>
        <dbReference type="ARBA" id="ARBA00022917"/>
    </source>
</evidence>
<feature type="binding site" evidence="12">
    <location>
        <begin position="231"/>
        <end position="233"/>
    </location>
    <ligand>
        <name>L-serine</name>
        <dbReference type="ChEBI" id="CHEBI:33384"/>
    </ligand>
</feature>
<feature type="binding site" evidence="13">
    <location>
        <position position="262"/>
    </location>
    <ligand>
        <name>L-serine</name>
        <dbReference type="ChEBI" id="CHEBI:33384"/>
    </ligand>
</feature>
<keyword evidence="4 12" id="KW-0963">Cytoplasm</keyword>
<evidence type="ECO:0000256" key="14">
    <source>
        <dbReference type="PIRSR" id="PIRSR001529-2"/>
    </source>
</evidence>
<comment type="pathway">
    <text evidence="2 12">Aminoacyl-tRNA biosynthesis; selenocysteinyl-tRNA(Sec) biosynthesis; L-seryl-tRNA(Sec) from L-serine and tRNA(Sec): step 1/1.</text>
</comment>
<keyword evidence="9 12" id="KW-0030">Aminoacyl-tRNA synthetase</keyword>
<evidence type="ECO:0000256" key="1">
    <source>
        <dbReference type="ARBA" id="ARBA00004496"/>
    </source>
</evidence>
<dbReference type="EC" id="6.1.1.11" evidence="12"/>
<feature type="binding site" evidence="13">
    <location>
        <position position="382"/>
    </location>
    <ligand>
        <name>L-serine</name>
        <dbReference type="ChEBI" id="CHEBI:33384"/>
    </ligand>
</feature>
<feature type="binding site" evidence="12 14">
    <location>
        <begin position="262"/>
        <end position="264"/>
    </location>
    <ligand>
        <name>ATP</name>
        <dbReference type="ChEBI" id="CHEBI:30616"/>
    </ligand>
</feature>
<feature type="binding site" evidence="12">
    <location>
        <position position="384"/>
    </location>
    <ligand>
        <name>L-serine</name>
        <dbReference type="ChEBI" id="CHEBI:33384"/>
    </ligand>
</feature>
<dbReference type="CDD" id="cd00770">
    <property type="entry name" value="SerRS_core"/>
    <property type="match status" value="1"/>
</dbReference>
<proteinExistence type="inferred from homology"/>
<dbReference type="UniPathway" id="UPA00906">
    <property type="reaction ID" value="UER00895"/>
</dbReference>
<comment type="similarity">
    <text evidence="3 12">Belongs to the class-II aminoacyl-tRNA synthetase family. Type-1 seryl-tRNA synthetase subfamily.</text>
</comment>
<evidence type="ECO:0000256" key="9">
    <source>
        <dbReference type="ARBA" id="ARBA00023146"/>
    </source>
</evidence>
<accession>A0A511RJL5</accession>
<feature type="domain" description="Aminoacyl-transfer RNA synthetases class-II family profile" evidence="16">
    <location>
        <begin position="141"/>
        <end position="409"/>
    </location>
</feature>
<comment type="caution">
    <text evidence="17">The sequence shown here is derived from an EMBL/GenBank/DDBJ whole genome shotgun (WGS) entry which is preliminary data.</text>
</comment>
<dbReference type="InterPro" id="IPR006195">
    <property type="entry name" value="aa-tRNA-synth_II"/>
</dbReference>
<dbReference type="RefSeq" id="WP_147145939.1">
    <property type="nucleotide sequence ID" value="NZ_BJXN01000004.1"/>
</dbReference>
<dbReference type="PRINTS" id="PR00981">
    <property type="entry name" value="TRNASYNTHSER"/>
</dbReference>
<gene>
    <name evidence="12 17" type="primary">serS</name>
    <name evidence="17" type="ORF">ODE01S_07110</name>
</gene>
<dbReference type="Gene3D" id="1.10.287.40">
    <property type="entry name" value="Serine-tRNA synthetase, tRNA binding domain"/>
    <property type="match status" value="1"/>
</dbReference>
<keyword evidence="8 12" id="KW-0648">Protein biosynthesis</keyword>
<dbReference type="PANTHER" id="PTHR43697">
    <property type="entry name" value="SERYL-TRNA SYNTHETASE"/>
    <property type="match status" value="1"/>
</dbReference>
<dbReference type="HAMAP" id="MF_00176">
    <property type="entry name" value="Ser_tRNA_synth_type1"/>
    <property type="match status" value="1"/>
</dbReference>
<feature type="binding site" evidence="13">
    <location>
        <position position="231"/>
    </location>
    <ligand>
        <name>L-serine</name>
        <dbReference type="ChEBI" id="CHEBI:33384"/>
    </ligand>
</feature>
<dbReference type="PIRSF" id="PIRSF001529">
    <property type="entry name" value="Ser-tRNA-synth_IIa"/>
    <property type="match status" value="1"/>
</dbReference>
<evidence type="ECO:0000256" key="5">
    <source>
        <dbReference type="ARBA" id="ARBA00022598"/>
    </source>
</evidence>
<dbReference type="SUPFAM" id="SSF55681">
    <property type="entry name" value="Class II aaRS and biotin synthetases"/>
    <property type="match status" value="1"/>
</dbReference>
<keyword evidence="15" id="KW-0175">Coiled coil</keyword>
<feature type="binding site" evidence="12 13">
    <location>
        <position position="285"/>
    </location>
    <ligand>
        <name>L-serine</name>
        <dbReference type="ChEBI" id="CHEBI:33384"/>
    </ligand>
</feature>
<dbReference type="Pfam" id="PF00587">
    <property type="entry name" value="tRNA-synt_2b"/>
    <property type="match status" value="1"/>
</dbReference>
<evidence type="ECO:0000256" key="10">
    <source>
        <dbReference type="ARBA" id="ARBA00047929"/>
    </source>
</evidence>
<keyword evidence="7 12" id="KW-0067">ATP-binding</keyword>
<dbReference type="GO" id="GO:0005524">
    <property type="term" value="F:ATP binding"/>
    <property type="evidence" value="ECO:0007669"/>
    <property type="project" value="UniProtKB-UniRule"/>
</dbReference>
<dbReference type="NCBIfam" id="TIGR00414">
    <property type="entry name" value="serS"/>
    <property type="match status" value="1"/>
</dbReference>
<comment type="caution">
    <text evidence="12">Lacks conserved residue(s) required for the propagation of feature annotation.</text>
</comment>